<keyword evidence="4" id="KW-1185">Reference proteome</keyword>
<evidence type="ECO:0000259" key="1">
    <source>
        <dbReference type="Pfam" id="PF03050"/>
    </source>
</evidence>
<gene>
    <name evidence="3" type="ORF">GWR21_01605</name>
</gene>
<dbReference type="Pfam" id="PF13817">
    <property type="entry name" value="DDE_Tnp_IS66_C"/>
    <property type="match status" value="1"/>
</dbReference>
<dbReference type="Proteomes" id="UP000476411">
    <property type="component" value="Chromosome"/>
</dbReference>
<name>A0A6B9ZCL4_9BACT</name>
<dbReference type="KEGG" id="chih:GWR21_01605"/>
<accession>A0A6B9ZCL4</accession>
<feature type="domain" description="Transposase IS66 central" evidence="1">
    <location>
        <begin position="252"/>
        <end position="536"/>
    </location>
</feature>
<organism evidence="3 4">
    <name type="scientific">Chitinophaga agri</name>
    <dbReference type="NCBI Taxonomy" id="2703787"/>
    <lineage>
        <taxon>Bacteria</taxon>
        <taxon>Pseudomonadati</taxon>
        <taxon>Bacteroidota</taxon>
        <taxon>Chitinophagia</taxon>
        <taxon>Chitinophagales</taxon>
        <taxon>Chitinophagaceae</taxon>
        <taxon>Chitinophaga</taxon>
    </lineage>
</organism>
<dbReference type="PANTHER" id="PTHR33678:SF2">
    <property type="match status" value="1"/>
</dbReference>
<reference evidence="3 4" key="1">
    <citation type="submission" date="2020-01" db="EMBL/GenBank/DDBJ databases">
        <title>Complete genome sequence of Chitinophaga sp. H33E-04 isolated from quinoa roots.</title>
        <authorList>
            <person name="Weon H.-Y."/>
            <person name="Lee S.A."/>
        </authorList>
    </citation>
    <scope>NUCLEOTIDE SEQUENCE [LARGE SCALE GENOMIC DNA]</scope>
    <source>
        <strain evidence="3 4">H33E-04</strain>
    </source>
</reference>
<proteinExistence type="predicted"/>
<dbReference type="AlphaFoldDB" id="A0A6B9ZCL4"/>
<dbReference type="InterPro" id="IPR052344">
    <property type="entry name" value="Transposase-related"/>
</dbReference>
<protein>
    <submittedName>
        <fullName evidence="3">IS66 family transposase</fullName>
    </submittedName>
</protein>
<dbReference type="NCBIfam" id="NF033517">
    <property type="entry name" value="transpos_IS66"/>
    <property type="match status" value="1"/>
</dbReference>
<dbReference type="InterPro" id="IPR039552">
    <property type="entry name" value="IS66_C"/>
</dbReference>
<sequence length="586" mass="67583">MRPELITSITDALQQVSTLTMANAYLSESVSRERITFGKIIYDLNNQLEAKQEECVKLNKYFHQAHKIMLDREQIIKDLEERILILEKANAEMREKAEAGLRKEVQLREFCDILMGKKSEKFIPESAVVNVAIQQTLGAEFDVQELEEIISVAVTPACVQQANHEIIKGNRKRKRYQAHLGRRVQPSWLEVQTETIDISIDKTGLKPTGKKVTTFYDYPPGKIIKVQQEHLQYINDEKQIICEPVKPRMVEKGTAGNRLLAYLHSRRFGYRDPYYRQLRFIKNTTGVDFAASTVDGWEEICYKKLQRLLRCLWKVIMQSKYIKADKTKLKYLSDVGKGKPSNGWLWVFLSPEHKLVLFEFNPSRSQHIPAEVLKDFKGILQTDGLGSYTAAFKNNDEVTMMSCLVHIRRGFRKAEAYDKKLVAEVLTLFNVIYRIEAYADKNKSTPDQRLQLRQKYTVQFLNKIKSGLLHQQNQGHLPGTPIAKAVNYALGQWPRLRAFTENGYVDPDNSGAERVIRPVTIFHKNLMFAGNEHGAERVALFYSLIESCHLNNIDPFTYLCDIYDSLHDCPANQLINLLPHNWKKKG</sequence>
<dbReference type="EMBL" id="CP048113">
    <property type="protein sequence ID" value="QHS58333.1"/>
    <property type="molecule type" value="Genomic_DNA"/>
</dbReference>
<evidence type="ECO:0000313" key="3">
    <source>
        <dbReference type="EMBL" id="QHS58333.1"/>
    </source>
</evidence>
<dbReference type="InterPro" id="IPR004291">
    <property type="entry name" value="Transposase_IS66_central"/>
</dbReference>
<evidence type="ECO:0000313" key="4">
    <source>
        <dbReference type="Proteomes" id="UP000476411"/>
    </source>
</evidence>
<evidence type="ECO:0000259" key="2">
    <source>
        <dbReference type="Pfam" id="PF13817"/>
    </source>
</evidence>
<feature type="domain" description="Transposase IS66 C-terminal" evidence="2">
    <location>
        <begin position="543"/>
        <end position="580"/>
    </location>
</feature>
<dbReference type="PANTHER" id="PTHR33678">
    <property type="entry name" value="BLL1576 PROTEIN"/>
    <property type="match status" value="1"/>
</dbReference>
<dbReference type="RefSeq" id="WP_162330038.1">
    <property type="nucleotide sequence ID" value="NZ_CP048113.1"/>
</dbReference>
<dbReference type="Pfam" id="PF03050">
    <property type="entry name" value="DDE_Tnp_IS66"/>
    <property type="match status" value="1"/>
</dbReference>